<dbReference type="InterPro" id="IPR052173">
    <property type="entry name" value="Beta-lactam_resp_regulator"/>
</dbReference>
<organism evidence="4 5">
    <name type="scientific">Ideonella lacteola</name>
    <dbReference type="NCBI Taxonomy" id="2984193"/>
    <lineage>
        <taxon>Bacteria</taxon>
        <taxon>Pseudomonadati</taxon>
        <taxon>Pseudomonadota</taxon>
        <taxon>Betaproteobacteria</taxon>
        <taxon>Burkholderiales</taxon>
        <taxon>Sphaerotilaceae</taxon>
        <taxon>Ideonella</taxon>
    </lineage>
</organism>
<keyword evidence="2" id="KW-0472">Membrane</keyword>
<feature type="transmembrane region" description="Helical" evidence="2">
    <location>
        <begin position="113"/>
        <end position="136"/>
    </location>
</feature>
<feature type="compositionally biased region" description="Basic and acidic residues" evidence="1">
    <location>
        <begin position="358"/>
        <end position="369"/>
    </location>
</feature>
<feature type="compositionally biased region" description="Polar residues" evidence="1">
    <location>
        <begin position="347"/>
        <end position="357"/>
    </location>
</feature>
<evidence type="ECO:0000313" key="4">
    <source>
        <dbReference type="EMBL" id="MEK8030386.1"/>
    </source>
</evidence>
<comment type="caution">
    <text evidence="4">The sequence shown here is derived from an EMBL/GenBank/DDBJ whole genome shotgun (WGS) entry which is preliminary data.</text>
</comment>
<evidence type="ECO:0000313" key="5">
    <source>
        <dbReference type="Proteomes" id="UP001371218"/>
    </source>
</evidence>
<dbReference type="EMBL" id="JBBUTG010000003">
    <property type="protein sequence ID" value="MEK8030386.1"/>
    <property type="molecule type" value="Genomic_DNA"/>
</dbReference>
<keyword evidence="2" id="KW-1133">Transmembrane helix</keyword>
<feature type="region of interest" description="Disordered" evidence="1">
    <location>
        <begin position="347"/>
        <end position="375"/>
    </location>
</feature>
<feature type="compositionally biased region" description="Pro residues" evidence="1">
    <location>
        <begin position="472"/>
        <end position="496"/>
    </location>
</feature>
<dbReference type="InterPro" id="IPR008756">
    <property type="entry name" value="Peptidase_M56"/>
</dbReference>
<dbReference type="Proteomes" id="UP001371218">
    <property type="component" value="Unassembled WGS sequence"/>
</dbReference>
<protein>
    <submittedName>
        <fullName evidence="4">M56 family metallopeptidase</fullName>
    </submittedName>
</protein>
<feature type="transmembrane region" description="Helical" evidence="2">
    <location>
        <begin position="50"/>
        <end position="71"/>
    </location>
</feature>
<proteinExistence type="predicted"/>
<feature type="region of interest" description="Disordered" evidence="1">
    <location>
        <begin position="432"/>
        <end position="498"/>
    </location>
</feature>
<gene>
    <name evidence="4" type="ORF">AACH06_06070</name>
</gene>
<reference evidence="4 5" key="1">
    <citation type="submission" date="2024-04" db="EMBL/GenBank/DDBJ databases">
        <title>Novel species of the genus Ideonella isolated from streams.</title>
        <authorList>
            <person name="Lu H."/>
        </authorList>
    </citation>
    <scope>NUCLEOTIDE SEQUENCE [LARGE SCALE GENOMIC DNA]</scope>
    <source>
        <strain evidence="4 5">DXS29W</strain>
    </source>
</reference>
<dbReference type="PANTHER" id="PTHR34978">
    <property type="entry name" value="POSSIBLE SENSOR-TRANSDUCER PROTEIN BLAR"/>
    <property type="match status" value="1"/>
</dbReference>
<feature type="domain" description="Peptidase M56" evidence="3">
    <location>
        <begin position="51"/>
        <end position="258"/>
    </location>
</feature>
<keyword evidence="5" id="KW-1185">Reference proteome</keyword>
<accession>A0ABU9BK98</accession>
<dbReference type="CDD" id="cd07341">
    <property type="entry name" value="M56_BlaR1_MecR1_like"/>
    <property type="match status" value="1"/>
</dbReference>
<feature type="transmembrane region" description="Helical" evidence="2">
    <location>
        <begin position="221"/>
        <end position="243"/>
    </location>
</feature>
<dbReference type="Pfam" id="PF05569">
    <property type="entry name" value="Peptidase_M56"/>
    <property type="match status" value="1"/>
</dbReference>
<feature type="compositionally biased region" description="Low complexity" evidence="1">
    <location>
        <begin position="442"/>
        <end position="464"/>
    </location>
</feature>
<dbReference type="Gene3D" id="3.30.2010.10">
    <property type="entry name" value="Metalloproteases ('zincins'), catalytic domain"/>
    <property type="match status" value="1"/>
</dbReference>
<keyword evidence="2" id="KW-0812">Transmembrane</keyword>
<evidence type="ECO:0000256" key="2">
    <source>
        <dbReference type="SAM" id="Phobius"/>
    </source>
</evidence>
<evidence type="ECO:0000259" key="3">
    <source>
        <dbReference type="Pfam" id="PF05569"/>
    </source>
</evidence>
<feature type="transmembrane region" description="Helical" evidence="2">
    <location>
        <begin position="20"/>
        <end position="38"/>
    </location>
</feature>
<evidence type="ECO:0000256" key="1">
    <source>
        <dbReference type="SAM" id="MobiDB-lite"/>
    </source>
</evidence>
<name>A0ABU9BK98_9BURK</name>
<sequence length="586" mass="63051">MTHSLWTTLQSALAQTLMAAAWQGLLLGAVAACVLSALRHARAATRHTVGMLFLVAMLIVPMWHLAGMLAASTDPVSEAASAAALAANAQASHPLAWWPLPGPATVAWRAPGWLAWVWCVGVLVMAGRLAGGWWWLQSLERQALPSNLLPVWQRRVDHLRHALGIARPVVLRLWSAPASPFTARAWRPVIWLPIALLTRLTPEQIDALIAHELAHIRRLDWLWNGLQCAVETLLFFHPAVWWLSRQVRIERECACDQLAASACGDTVVVAEALASLGRLAASPPTTLAQAARPAHQGQLLQRVTLLLAAAPQPHPRWGMAAGLVALACAGAAWASQGVAVVEAPAAASTSADMSTHPSARDEDDARASTDDADPWWTQVGESRRIRFRQSGQVHDFHVWVSPDGQRHETYRVDGRLTTITPPVRAWLDAHQRPPLAPATPGAPQSPATPDAPQSPATPDAPTSPDDAERWLPLPPVPPVPPTPALPPLPPLPPEPPRISESAAYQAVSAAAQTHEALVRRLGSPIQLKGDCGPCRIDDRHASLNLTASGPRGQVGVHAEGRLIDGQWRITSMELRPSLAQQLGLAR</sequence>
<dbReference type="PANTHER" id="PTHR34978:SF3">
    <property type="entry name" value="SLR0241 PROTEIN"/>
    <property type="match status" value="1"/>
</dbReference>
<dbReference type="RefSeq" id="WP_341424755.1">
    <property type="nucleotide sequence ID" value="NZ_JBBUTG010000003.1"/>
</dbReference>